<dbReference type="CDD" id="cd02869">
    <property type="entry name" value="PseudoU_synth_RluA_like"/>
    <property type="match status" value="1"/>
</dbReference>
<dbReference type="Proteomes" id="UP000076268">
    <property type="component" value="Unassembled WGS sequence"/>
</dbReference>
<dbReference type="OrthoDB" id="9807829at2"/>
<comment type="catalytic activity">
    <reaction evidence="1 6">
        <text>a uridine in RNA = a pseudouridine in RNA</text>
        <dbReference type="Rhea" id="RHEA:48348"/>
        <dbReference type="Rhea" id="RHEA-COMP:12068"/>
        <dbReference type="Rhea" id="RHEA-COMP:12069"/>
        <dbReference type="ChEBI" id="CHEBI:65314"/>
        <dbReference type="ChEBI" id="CHEBI:65315"/>
    </reaction>
</comment>
<dbReference type="Pfam" id="PF00849">
    <property type="entry name" value="PseudoU_synth_2"/>
    <property type="match status" value="1"/>
</dbReference>
<evidence type="ECO:0000259" key="7">
    <source>
        <dbReference type="Pfam" id="PF00849"/>
    </source>
</evidence>
<dbReference type="SUPFAM" id="SSF55120">
    <property type="entry name" value="Pseudouridine synthase"/>
    <property type="match status" value="1"/>
</dbReference>
<evidence type="ECO:0000313" key="8">
    <source>
        <dbReference type="EMBL" id="KYZ75504.1"/>
    </source>
</evidence>
<dbReference type="Gene3D" id="3.30.2350.10">
    <property type="entry name" value="Pseudouridine synthase"/>
    <property type="match status" value="1"/>
</dbReference>
<dbReference type="GO" id="GO:0000455">
    <property type="term" value="P:enzyme-directed rRNA pseudouridine synthesis"/>
    <property type="evidence" value="ECO:0007669"/>
    <property type="project" value="TreeGrafter"/>
</dbReference>
<sequence length="299" mass="33584">MKSFSSYMIAMEHQDKTVENYLKQILQCSGRKIQRLTRQKGLLLNGKPTFLQKKLKLGDKLQVLISEDAGFGVKPEQGVVEILYEDEYLLVINKPARQLVHPTGQTTSGTLANFLAFELQQRSILSAIRAVHRIDRDTSGCVMFAKDSHSQFILAQQLSARTIKRTYWALVKGVVSPPSGTINAPIGSHPNQPNRRAINEQGEPAVTHYRTLRTFPDASLLELTLETGRTHQVRVHLAHLGYPIIGDGMYGVRVSWMLRQALHAEAISFNHIKKEEELTIHAPLPADFAKAIDYCANHQ</sequence>
<dbReference type="InterPro" id="IPR050188">
    <property type="entry name" value="RluA_PseudoU_synthase"/>
</dbReference>
<evidence type="ECO:0000256" key="5">
    <source>
        <dbReference type="PROSITE-ProRule" id="PRU00182"/>
    </source>
</evidence>
<protein>
    <recommendedName>
        <fullName evidence="6">Pseudouridine synthase</fullName>
        <ecNumber evidence="6">5.4.99.-</ecNumber>
    </recommendedName>
</protein>
<dbReference type="AlphaFoldDB" id="A0A154BNF2"/>
<dbReference type="PROSITE" id="PS01129">
    <property type="entry name" value="PSI_RLU"/>
    <property type="match status" value="1"/>
</dbReference>
<comment type="caution">
    <text evidence="8">The sequence shown here is derived from an EMBL/GenBank/DDBJ whole genome shotgun (WGS) entry which is preliminary data.</text>
</comment>
<keyword evidence="3 6" id="KW-0413">Isomerase</keyword>
<dbReference type="InterPro" id="IPR006225">
    <property type="entry name" value="PsdUridine_synth_RluC/D"/>
</dbReference>
<dbReference type="InterPro" id="IPR020103">
    <property type="entry name" value="PsdUridine_synth_cat_dom_sf"/>
</dbReference>
<comment type="similarity">
    <text evidence="2 6">Belongs to the pseudouridine synthase RluA family.</text>
</comment>
<accession>A0A154BNF2</accession>
<keyword evidence="5" id="KW-0694">RNA-binding</keyword>
<dbReference type="GO" id="GO:0003723">
    <property type="term" value="F:RNA binding"/>
    <property type="evidence" value="ECO:0007669"/>
    <property type="project" value="UniProtKB-KW"/>
</dbReference>
<dbReference type="EMBL" id="LSGP01000023">
    <property type="protein sequence ID" value="KYZ75504.1"/>
    <property type="molecule type" value="Genomic_DNA"/>
</dbReference>
<dbReference type="InterPro" id="IPR006224">
    <property type="entry name" value="PsdUridine_synth_RluA-like_CS"/>
</dbReference>
<dbReference type="GO" id="GO:0140098">
    <property type="term" value="F:catalytic activity, acting on RNA"/>
    <property type="evidence" value="ECO:0007669"/>
    <property type="project" value="UniProtKB-ARBA"/>
</dbReference>
<evidence type="ECO:0000256" key="1">
    <source>
        <dbReference type="ARBA" id="ARBA00000073"/>
    </source>
</evidence>
<dbReference type="NCBIfam" id="TIGR00005">
    <property type="entry name" value="rluA_subfam"/>
    <property type="match status" value="1"/>
</dbReference>
<dbReference type="PANTHER" id="PTHR21600:SF44">
    <property type="entry name" value="RIBOSOMAL LARGE SUBUNIT PSEUDOURIDINE SYNTHASE D"/>
    <property type="match status" value="1"/>
</dbReference>
<dbReference type="PROSITE" id="PS50889">
    <property type="entry name" value="S4"/>
    <property type="match status" value="1"/>
</dbReference>
<dbReference type="EC" id="5.4.99.-" evidence="6"/>
<keyword evidence="9" id="KW-1185">Reference proteome</keyword>
<organism evidence="8 9">
    <name type="scientific">Anaerosporomusa subterranea</name>
    <dbReference type="NCBI Taxonomy" id="1794912"/>
    <lineage>
        <taxon>Bacteria</taxon>
        <taxon>Bacillati</taxon>
        <taxon>Bacillota</taxon>
        <taxon>Negativicutes</taxon>
        <taxon>Acetonemataceae</taxon>
        <taxon>Anaerosporomusa</taxon>
    </lineage>
</organism>
<evidence type="ECO:0000256" key="4">
    <source>
        <dbReference type="PIRSR" id="PIRSR606225-1"/>
    </source>
</evidence>
<feature type="domain" description="Pseudouridine synthase RsuA/RluA-like" evidence="7">
    <location>
        <begin position="88"/>
        <end position="239"/>
    </location>
</feature>
<evidence type="ECO:0000256" key="2">
    <source>
        <dbReference type="ARBA" id="ARBA00010876"/>
    </source>
</evidence>
<dbReference type="RefSeq" id="WP_066244155.1">
    <property type="nucleotide sequence ID" value="NZ_LSGP01000023.1"/>
</dbReference>
<gene>
    <name evidence="8" type="ORF">AXX12_12375</name>
</gene>
<name>A0A154BNF2_ANASB</name>
<evidence type="ECO:0000256" key="3">
    <source>
        <dbReference type="ARBA" id="ARBA00023235"/>
    </source>
</evidence>
<dbReference type="STRING" id="1794912.AXX12_12375"/>
<feature type="active site" evidence="4">
    <location>
        <position position="135"/>
    </location>
</feature>
<dbReference type="PANTHER" id="PTHR21600">
    <property type="entry name" value="MITOCHONDRIAL RNA PSEUDOURIDINE SYNTHASE"/>
    <property type="match status" value="1"/>
</dbReference>
<dbReference type="InterPro" id="IPR006145">
    <property type="entry name" value="PsdUridine_synth_RsuA/RluA"/>
</dbReference>
<reference evidence="8 9" key="1">
    <citation type="submission" date="2016-02" db="EMBL/GenBank/DDBJ databases">
        <title>Anaerosporomusa subterraneum gen. nov., sp. nov., a spore-forming obligate anaerobe isolated from saprolite.</title>
        <authorList>
            <person name="Choi J.K."/>
            <person name="Shah M."/>
            <person name="Yee N."/>
        </authorList>
    </citation>
    <scope>NUCLEOTIDE SEQUENCE [LARGE SCALE GENOMIC DNA]</scope>
    <source>
        <strain evidence="8 9">RU4</strain>
    </source>
</reference>
<evidence type="ECO:0000313" key="9">
    <source>
        <dbReference type="Proteomes" id="UP000076268"/>
    </source>
</evidence>
<dbReference type="GO" id="GO:0009982">
    <property type="term" value="F:pseudouridine synthase activity"/>
    <property type="evidence" value="ECO:0007669"/>
    <property type="project" value="InterPro"/>
</dbReference>
<comment type="function">
    <text evidence="6">Responsible for synthesis of pseudouridine from uracil.</text>
</comment>
<evidence type="ECO:0000256" key="6">
    <source>
        <dbReference type="RuleBase" id="RU362028"/>
    </source>
</evidence>
<proteinExistence type="inferred from homology"/>